<dbReference type="InterPro" id="IPR016192">
    <property type="entry name" value="APOBEC/CMP_deaminase_Zn-bd"/>
</dbReference>
<keyword evidence="5" id="KW-0862">Zinc</keyword>
<dbReference type="AlphaFoldDB" id="A0A381NAT4"/>
<dbReference type="PROSITE" id="PS51747">
    <property type="entry name" value="CYT_DCMP_DEAMINASES_2"/>
    <property type="match status" value="1"/>
</dbReference>
<comment type="cofactor">
    <cofactor evidence="1">
        <name>Zn(2+)</name>
        <dbReference type="ChEBI" id="CHEBI:29105"/>
    </cofactor>
</comment>
<name>A0A381NAT4_9ZZZZ</name>
<dbReference type="InterPro" id="IPR015517">
    <property type="entry name" value="dCMP_deaminase-rel"/>
</dbReference>
<evidence type="ECO:0000256" key="5">
    <source>
        <dbReference type="ARBA" id="ARBA00022833"/>
    </source>
</evidence>
<dbReference type="InterPro" id="IPR002125">
    <property type="entry name" value="CMP_dCMP_dom"/>
</dbReference>
<comment type="similarity">
    <text evidence="2">Belongs to the cytidine and deoxycytidylate deaminase family.</text>
</comment>
<gene>
    <name evidence="7" type="ORF">METZ01_LOCUS4403</name>
</gene>
<dbReference type="InterPro" id="IPR016193">
    <property type="entry name" value="Cytidine_deaminase-like"/>
</dbReference>
<dbReference type="PANTHER" id="PTHR11086:SF18">
    <property type="entry name" value="DEOXYCYTIDYLATE DEAMINASE"/>
    <property type="match status" value="1"/>
</dbReference>
<keyword evidence="3" id="KW-0479">Metal-binding</keyword>
<dbReference type="Gene3D" id="3.40.140.10">
    <property type="entry name" value="Cytidine Deaminase, domain 2"/>
    <property type="match status" value="1"/>
</dbReference>
<dbReference type="EMBL" id="UINC01000226">
    <property type="protein sequence ID" value="SUZ51549.1"/>
    <property type="molecule type" value="Genomic_DNA"/>
</dbReference>
<feature type="domain" description="CMP/dCMP-type deaminase" evidence="6">
    <location>
        <begin position="14"/>
        <end position="151"/>
    </location>
</feature>
<evidence type="ECO:0000256" key="4">
    <source>
        <dbReference type="ARBA" id="ARBA00022801"/>
    </source>
</evidence>
<sequence length="167" mass="18274">MLSPLSDTIPIRPSIDEYMMSIAVGVRARANCKGSHIGAVLAREGHIVSTGYNGTPHGTTNCDAGGCDRCSNREQYPSGTGYDLCICVHAEQNALLSAARFGISVDGSLLYTTWRPCFGCTKEMLQAGVRGVRYGADWEPQKDLRSEYERLQSYFPDGVKKVDLMNE</sequence>
<dbReference type="GO" id="GO:0008270">
    <property type="term" value="F:zinc ion binding"/>
    <property type="evidence" value="ECO:0007669"/>
    <property type="project" value="InterPro"/>
</dbReference>
<proteinExistence type="inferred from homology"/>
<dbReference type="CDD" id="cd01286">
    <property type="entry name" value="deoxycytidylate_deaminase"/>
    <property type="match status" value="1"/>
</dbReference>
<keyword evidence="4" id="KW-0378">Hydrolase</keyword>
<dbReference type="PIRSF" id="PIRSF006019">
    <property type="entry name" value="dCMP_deaminase"/>
    <property type="match status" value="1"/>
</dbReference>
<dbReference type="GO" id="GO:0006220">
    <property type="term" value="P:pyrimidine nucleotide metabolic process"/>
    <property type="evidence" value="ECO:0007669"/>
    <property type="project" value="InterPro"/>
</dbReference>
<evidence type="ECO:0000313" key="7">
    <source>
        <dbReference type="EMBL" id="SUZ51549.1"/>
    </source>
</evidence>
<organism evidence="7">
    <name type="scientific">marine metagenome</name>
    <dbReference type="NCBI Taxonomy" id="408172"/>
    <lineage>
        <taxon>unclassified sequences</taxon>
        <taxon>metagenomes</taxon>
        <taxon>ecological metagenomes</taxon>
    </lineage>
</organism>
<evidence type="ECO:0000256" key="2">
    <source>
        <dbReference type="ARBA" id="ARBA00006576"/>
    </source>
</evidence>
<dbReference type="GO" id="GO:0005737">
    <property type="term" value="C:cytoplasm"/>
    <property type="evidence" value="ECO:0007669"/>
    <property type="project" value="TreeGrafter"/>
</dbReference>
<dbReference type="GO" id="GO:0004132">
    <property type="term" value="F:dCMP deaminase activity"/>
    <property type="evidence" value="ECO:0007669"/>
    <property type="project" value="InterPro"/>
</dbReference>
<dbReference type="InterPro" id="IPR035105">
    <property type="entry name" value="Deoxycytidylate_deaminase_dom"/>
</dbReference>
<evidence type="ECO:0000256" key="1">
    <source>
        <dbReference type="ARBA" id="ARBA00001947"/>
    </source>
</evidence>
<protein>
    <recommendedName>
        <fullName evidence="6">CMP/dCMP-type deaminase domain-containing protein</fullName>
    </recommendedName>
</protein>
<evidence type="ECO:0000256" key="3">
    <source>
        <dbReference type="ARBA" id="ARBA00022723"/>
    </source>
</evidence>
<reference evidence="7" key="1">
    <citation type="submission" date="2018-05" db="EMBL/GenBank/DDBJ databases">
        <authorList>
            <person name="Lanie J.A."/>
            <person name="Ng W.-L."/>
            <person name="Kazmierczak K.M."/>
            <person name="Andrzejewski T.M."/>
            <person name="Davidsen T.M."/>
            <person name="Wayne K.J."/>
            <person name="Tettelin H."/>
            <person name="Glass J.I."/>
            <person name="Rusch D."/>
            <person name="Podicherti R."/>
            <person name="Tsui H.-C.T."/>
            <person name="Winkler M.E."/>
        </authorList>
    </citation>
    <scope>NUCLEOTIDE SEQUENCE</scope>
</reference>
<dbReference type="SUPFAM" id="SSF53927">
    <property type="entry name" value="Cytidine deaminase-like"/>
    <property type="match status" value="1"/>
</dbReference>
<dbReference type="PANTHER" id="PTHR11086">
    <property type="entry name" value="DEOXYCYTIDYLATE DEAMINASE-RELATED"/>
    <property type="match status" value="1"/>
</dbReference>
<evidence type="ECO:0000259" key="6">
    <source>
        <dbReference type="PROSITE" id="PS51747"/>
    </source>
</evidence>
<dbReference type="Pfam" id="PF00383">
    <property type="entry name" value="dCMP_cyt_deam_1"/>
    <property type="match status" value="1"/>
</dbReference>
<dbReference type="PROSITE" id="PS00903">
    <property type="entry name" value="CYT_DCMP_DEAMINASES_1"/>
    <property type="match status" value="1"/>
</dbReference>
<dbReference type="InterPro" id="IPR016473">
    <property type="entry name" value="dCMP_deaminase"/>
</dbReference>
<accession>A0A381NAT4</accession>